<evidence type="ECO:0000313" key="3">
    <source>
        <dbReference type="Proteomes" id="UP001348641"/>
    </source>
</evidence>
<accession>A0ABU7KVV4</accession>
<evidence type="ECO:0000256" key="1">
    <source>
        <dbReference type="SAM" id="MobiDB-lite"/>
    </source>
</evidence>
<dbReference type="EMBL" id="JAUUCC010000071">
    <property type="protein sequence ID" value="MEE2053432.1"/>
    <property type="molecule type" value="Genomic_DNA"/>
</dbReference>
<proteinExistence type="predicted"/>
<organism evidence="2 3">
    <name type="scientific">Nocardiopsis tropica</name>
    <dbReference type="NCBI Taxonomy" id="109330"/>
    <lineage>
        <taxon>Bacteria</taxon>
        <taxon>Bacillati</taxon>
        <taxon>Actinomycetota</taxon>
        <taxon>Actinomycetes</taxon>
        <taxon>Streptosporangiales</taxon>
        <taxon>Nocardiopsidaceae</taxon>
        <taxon>Nocardiopsis</taxon>
    </lineage>
</organism>
<reference evidence="2 3" key="1">
    <citation type="submission" date="2023-07" db="EMBL/GenBank/DDBJ databases">
        <authorList>
            <person name="Girao M."/>
            <person name="Carvalho M.F."/>
        </authorList>
    </citation>
    <scope>NUCLEOTIDE SEQUENCE [LARGE SCALE GENOMIC DNA]</scope>
    <source>
        <strain evidence="2 3">66/93</strain>
    </source>
</reference>
<comment type="caution">
    <text evidence="2">The sequence shown here is derived from an EMBL/GenBank/DDBJ whole genome shotgun (WGS) entry which is preliminary data.</text>
</comment>
<name>A0ABU7KVV4_9ACTN</name>
<gene>
    <name evidence="2" type="ORF">Q8A49_23290</name>
</gene>
<dbReference type="Proteomes" id="UP001348641">
    <property type="component" value="Unassembled WGS sequence"/>
</dbReference>
<evidence type="ECO:0000313" key="2">
    <source>
        <dbReference type="EMBL" id="MEE2053432.1"/>
    </source>
</evidence>
<dbReference type="RefSeq" id="WP_330160385.1">
    <property type="nucleotide sequence ID" value="NZ_BAAAJA010000018.1"/>
</dbReference>
<protein>
    <submittedName>
        <fullName evidence="2">Uncharacterized protein</fullName>
    </submittedName>
</protein>
<sequence>MTSPRPTQGLPEAPAPGAVLRGFHRARAEDVLGRASFAVAVPQGSPPHTGAPFPGPPGDRRPAPIGSEGPRTGGPALCGYGRGRAREVLASLVESALGRGITRGPGMTATRTS</sequence>
<feature type="region of interest" description="Disordered" evidence="1">
    <location>
        <begin position="40"/>
        <end position="77"/>
    </location>
</feature>